<keyword evidence="2" id="KW-1133">Transmembrane helix</keyword>
<evidence type="ECO:0000313" key="3">
    <source>
        <dbReference type="EMBL" id="CAL4897614.1"/>
    </source>
</evidence>
<dbReference type="EMBL" id="OZ075121">
    <property type="protein sequence ID" value="CAL4897614.1"/>
    <property type="molecule type" value="Genomic_DNA"/>
</dbReference>
<evidence type="ECO:0000313" key="4">
    <source>
        <dbReference type="Proteomes" id="UP001497457"/>
    </source>
</evidence>
<dbReference type="PANTHER" id="PTHR33115:SF22">
    <property type="entry name" value="OS12G0449900 PROTEIN"/>
    <property type="match status" value="1"/>
</dbReference>
<feature type="compositionally biased region" description="Acidic residues" evidence="1">
    <location>
        <begin position="541"/>
        <end position="551"/>
    </location>
</feature>
<keyword evidence="2" id="KW-0472">Membrane</keyword>
<keyword evidence="2" id="KW-0812">Transmembrane</keyword>
<sequence length="902" mass="101105">MARQYAVDDSEWNEVEIINGYAMFMGYLMMGVRGLGLLVVTWTTVVLLGGFVSDLHKKDFWCLTGITLVQTAGVFNFLLKEKLSDMMLSWWGLLATVFAMVKDGKGKKDDEREEFEKPSYKPMIITYIIVATQVLLLGIILCPLGILYMLGLYISAGVSLWRLIEHDFGNAGGANQKPALQVLYSLAVAQGVLFGYKTIHALGARNRLARLAAKLGMVDEDLAAEYLEETIAGCEKDPSFATGRNLVTYGVDLMMEAKSNEAFIAGIRVLGRVIKDKDSWPRGPKVLAKHLLTRSDSSSYIIQRLLEIVGPRSPYSRDVKQHAARIVALVARGIRLQQFPGMIECISSMLDTSEGSRQEYGDNKLKDYQRVELLERYKLNYLRYECKSPDSPDFSLRNLIQRLVQCLPCKRNTMESERQEKRRKNAVHGFDGLLTEAVNIIHQLAFDEGNRRNMGNSVLHHKIAMLPLKLHRENHDACTVSMKSELQMLEKCWVLMEWIVASVKETNSQGQIVEEGWVGCSSPVQPVAPPGGGGRRREKIEEVEEGEEESLLEGYGARSSPLQPASTSGGKGTGETIEDEEERLPMSRLTRIPSLDTAAPLFGGGKERTNGVKIEEEEDGEGERLLRSMVGSALGNAIITNIKSSIKSIFDCLDCRATQKKQGIQILLHLSLNMSFIMDGESRTRRLTWILLLIFLSFRDDSEHWMISGFADQTMNGCSCSHIRTLASEKLADMFREKHEITLEESSARDVQLILLALRDLTSAFADNVEDISIITHAAIILEGICVIYNSGDDFAEELKGIFVSVIPKVVKEILIRCAPTREERPAQATDVEKGVSEYDVLEGKISQDDYVGNEQLRKALVSLCRRGYMKNCRLKPKFKEIASKICKEEKKSFKYFKSLIV</sequence>
<reference evidence="3 4" key="2">
    <citation type="submission" date="2024-10" db="EMBL/GenBank/DDBJ databases">
        <authorList>
            <person name="Ryan C."/>
        </authorList>
    </citation>
    <scope>NUCLEOTIDE SEQUENCE [LARGE SCALE GENOMIC DNA]</scope>
</reference>
<organism evidence="3 4">
    <name type="scientific">Urochloa decumbens</name>
    <dbReference type="NCBI Taxonomy" id="240449"/>
    <lineage>
        <taxon>Eukaryota</taxon>
        <taxon>Viridiplantae</taxon>
        <taxon>Streptophyta</taxon>
        <taxon>Embryophyta</taxon>
        <taxon>Tracheophyta</taxon>
        <taxon>Spermatophyta</taxon>
        <taxon>Magnoliopsida</taxon>
        <taxon>Liliopsida</taxon>
        <taxon>Poales</taxon>
        <taxon>Poaceae</taxon>
        <taxon>PACMAD clade</taxon>
        <taxon>Panicoideae</taxon>
        <taxon>Panicodae</taxon>
        <taxon>Paniceae</taxon>
        <taxon>Melinidinae</taxon>
        <taxon>Urochloa</taxon>
    </lineage>
</organism>
<feature type="transmembrane region" description="Helical" evidence="2">
    <location>
        <begin position="60"/>
        <end position="79"/>
    </location>
</feature>
<proteinExistence type="predicted"/>
<dbReference type="PANTHER" id="PTHR33115">
    <property type="entry name" value="ARM REPEAT SUPERFAMILY PROTEIN"/>
    <property type="match status" value="1"/>
</dbReference>
<accession>A0ABC8VW37</accession>
<feature type="transmembrane region" description="Helical" evidence="2">
    <location>
        <begin position="20"/>
        <end position="48"/>
    </location>
</feature>
<evidence type="ECO:0000256" key="1">
    <source>
        <dbReference type="SAM" id="MobiDB-lite"/>
    </source>
</evidence>
<dbReference type="Proteomes" id="UP001497457">
    <property type="component" value="Chromosome 11b"/>
</dbReference>
<protein>
    <submittedName>
        <fullName evidence="3">Uncharacterized protein</fullName>
    </submittedName>
</protein>
<feature type="transmembrane region" description="Helical" evidence="2">
    <location>
        <begin position="124"/>
        <end position="150"/>
    </location>
</feature>
<dbReference type="AlphaFoldDB" id="A0ABC8VW37"/>
<evidence type="ECO:0000256" key="2">
    <source>
        <dbReference type="SAM" id="Phobius"/>
    </source>
</evidence>
<keyword evidence="4" id="KW-1185">Reference proteome</keyword>
<reference evidence="4" key="1">
    <citation type="submission" date="2024-06" db="EMBL/GenBank/DDBJ databases">
        <authorList>
            <person name="Ryan C."/>
        </authorList>
    </citation>
    <scope>NUCLEOTIDE SEQUENCE [LARGE SCALE GENOMIC DNA]</scope>
</reference>
<name>A0ABC8VW37_9POAL</name>
<feature type="region of interest" description="Disordered" evidence="1">
    <location>
        <begin position="523"/>
        <end position="582"/>
    </location>
</feature>
<gene>
    <name evidence="3" type="ORF">URODEC1_LOCUS7351</name>
</gene>